<name>A0A086ST98_HAPC1</name>
<dbReference type="Proteomes" id="UP000029964">
    <property type="component" value="Unassembled WGS sequence"/>
</dbReference>
<keyword evidence="2" id="KW-1185">Reference proteome</keyword>
<comment type="caution">
    <text evidence="1">The sequence shown here is derived from an EMBL/GenBank/DDBJ whole genome shotgun (WGS) entry which is preliminary data.</text>
</comment>
<gene>
    <name evidence="1" type="ORF">ACRE_090130</name>
</gene>
<reference evidence="2" key="1">
    <citation type="journal article" date="2014" name="Genome Announc.">
        <title>Genome sequence and annotation of Acremonium chrysogenum, producer of the beta-lactam antibiotic cephalosporin C.</title>
        <authorList>
            <person name="Terfehr D."/>
            <person name="Dahlmann T.A."/>
            <person name="Specht T."/>
            <person name="Zadra I."/>
            <person name="Kuernsteiner H."/>
            <person name="Kueck U."/>
        </authorList>
    </citation>
    <scope>NUCLEOTIDE SEQUENCE [LARGE SCALE GENOMIC DNA]</scope>
    <source>
        <strain evidence="2">ATCC 11550 / CBS 779.69 / DSM 880 / IAM 14645 / JCM 23072 / IMI 49137</strain>
    </source>
</reference>
<accession>A0A086ST98</accession>
<dbReference type="EMBL" id="JPKY01000231">
    <property type="protein sequence ID" value="KFH40330.1"/>
    <property type="molecule type" value="Genomic_DNA"/>
</dbReference>
<dbReference type="AlphaFoldDB" id="A0A086ST98"/>
<evidence type="ECO:0000313" key="2">
    <source>
        <dbReference type="Proteomes" id="UP000029964"/>
    </source>
</evidence>
<protein>
    <submittedName>
        <fullName evidence="1">Uncharacterized protein</fullName>
    </submittedName>
</protein>
<organism evidence="1 2">
    <name type="scientific">Hapsidospora chrysogenum (strain ATCC 11550 / CBS 779.69 / DSM 880 / IAM 14645 / JCM 23072 / IMI 49137)</name>
    <name type="common">Acremonium chrysogenum</name>
    <dbReference type="NCBI Taxonomy" id="857340"/>
    <lineage>
        <taxon>Eukaryota</taxon>
        <taxon>Fungi</taxon>
        <taxon>Dikarya</taxon>
        <taxon>Ascomycota</taxon>
        <taxon>Pezizomycotina</taxon>
        <taxon>Sordariomycetes</taxon>
        <taxon>Hypocreomycetidae</taxon>
        <taxon>Hypocreales</taxon>
        <taxon>Bionectriaceae</taxon>
        <taxon>Hapsidospora</taxon>
    </lineage>
</organism>
<evidence type="ECO:0000313" key="1">
    <source>
        <dbReference type="EMBL" id="KFH40330.1"/>
    </source>
</evidence>
<dbReference type="HOGENOM" id="CLU_2573328_0_0_1"/>
<sequence>MSVGHNARPRDTTFAGMLLTGLKAYSSGTFADIHIRVPESQSGGQSATESTGSLVAAMAFGSAAGAPTHEMVAFQIAVDCL</sequence>
<proteinExistence type="predicted"/>